<reference evidence="2 3" key="1">
    <citation type="submission" date="2013-02" db="EMBL/GenBank/DDBJ databases">
        <title>phiNIT1 genome sequensing.</title>
        <authorList>
            <person name="Ozaki T."/>
            <person name="Kaneko J."/>
        </authorList>
    </citation>
    <scope>NUCLEOTIDE SEQUENCE [LARGE SCALE GENOMIC DNA]</scope>
    <source>
        <strain evidence="2">PhiNIT1</strain>
    </source>
</reference>
<feature type="region of interest" description="Disordered" evidence="1">
    <location>
        <begin position="86"/>
        <end position="121"/>
    </location>
</feature>
<dbReference type="GeneID" id="16511408"/>
<accession>S6B1M9</accession>
<sequence>MTEKDIELRKTYGIDLVAGNLKVPTDMVTLRAKKKTGEQTLTSLDEVYYVKVGQETCGKLSIRTQRLWKSSNLIFVFQIKKTALKPPQKAFSRNKGFKKRTTSQKSQASRNSYNKRRGGKN</sequence>
<dbReference type="OrthoDB" id="13760at10239"/>
<keyword evidence="3" id="KW-1185">Reference proteome</keyword>
<dbReference type="Proteomes" id="UP000014701">
    <property type="component" value="Segment"/>
</dbReference>
<dbReference type="RefSeq" id="YP_008318407.1">
    <property type="nucleotide sequence ID" value="NC_021856.1"/>
</dbReference>
<proteinExistence type="predicted"/>
<gene>
    <name evidence="2" type="primary">orf121</name>
</gene>
<dbReference type="EMBL" id="AP013029">
    <property type="protein sequence ID" value="BAN59639.1"/>
    <property type="molecule type" value="Genomic_DNA"/>
</dbReference>
<evidence type="ECO:0000313" key="2">
    <source>
        <dbReference type="EMBL" id="BAN59639.1"/>
    </source>
</evidence>
<organism evidence="2 3">
    <name type="scientific">Bacillus phage phiNIT1</name>
    <dbReference type="NCBI Taxonomy" id="207656"/>
    <lineage>
        <taxon>Viruses</taxon>
        <taxon>Duplodnaviria</taxon>
        <taxon>Heunggongvirae</taxon>
        <taxon>Uroviricota</taxon>
        <taxon>Caudoviricetes</taxon>
        <taxon>Herelleviridae</taxon>
        <taxon>Bastillevirinae</taxon>
        <taxon>Nitunavirus</taxon>
        <taxon>Nitunavirus NIT1</taxon>
    </lineage>
</organism>
<evidence type="ECO:0000313" key="3">
    <source>
        <dbReference type="Proteomes" id="UP000014701"/>
    </source>
</evidence>
<evidence type="ECO:0000256" key="1">
    <source>
        <dbReference type="SAM" id="MobiDB-lite"/>
    </source>
</evidence>
<name>S6B1M9_9CAUD</name>
<dbReference type="KEGG" id="vg:16511408"/>
<protein>
    <submittedName>
        <fullName evidence="2">Uncharacterized protein</fullName>
    </submittedName>
</protein>
<feature type="compositionally biased region" description="Polar residues" evidence="1">
    <location>
        <begin position="103"/>
        <end position="112"/>
    </location>
</feature>